<dbReference type="EMBL" id="QXFW01004736">
    <property type="protein sequence ID" value="KAE8964545.1"/>
    <property type="molecule type" value="Genomic_DNA"/>
</dbReference>
<evidence type="ECO:0000256" key="8">
    <source>
        <dbReference type="ARBA" id="ARBA00022932"/>
    </source>
</evidence>
<dbReference type="GO" id="GO:0006508">
    <property type="term" value="P:proteolysis"/>
    <property type="evidence" value="ECO:0007669"/>
    <property type="project" value="UniProtKB-KW"/>
</dbReference>
<dbReference type="Pfam" id="PF00665">
    <property type="entry name" value="rve"/>
    <property type="match status" value="1"/>
</dbReference>
<proteinExistence type="predicted"/>
<dbReference type="Gene3D" id="1.10.340.70">
    <property type="match status" value="1"/>
</dbReference>
<dbReference type="InterPro" id="IPR036397">
    <property type="entry name" value="RNaseH_sf"/>
</dbReference>
<evidence type="ECO:0000256" key="5">
    <source>
        <dbReference type="ARBA" id="ARBA00022842"/>
    </source>
</evidence>
<evidence type="ECO:0000256" key="4">
    <source>
        <dbReference type="ARBA" id="ARBA00022801"/>
    </source>
</evidence>
<dbReference type="PANTHER" id="PTHR37984">
    <property type="entry name" value="PROTEIN CBG26694"/>
    <property type="match status" value="1"/>
</dbReference>
<keyword evidence="3" id="KW-0064">Aspartyl protease</keyword>
<dbReference type="PROSITE" id="PS50994">
    <property type="entry name" value="INTEGRASE"/>
    <property type="match status" value="1"/>
</dbReference>
<keyword evidence="8" id="KW-0548">Nucleotidyltransferase</keyword>
<protein>
    <recommendedName>
        <fullName evidence="12">Integrase catalytic domain-containing protein</fullName>
    </recommendedName>
</protein>
<keyword evidence="1" id="KW-0645">Protease</keyword>
<evidence type="ECO:0000256" key="2">
    <source>
        <dbReference type="ARBA" id="ARBA00022723"/>
    </source>
</evidence>
<dbReference type="GO" id="GO:0003677">
    <property type="term" value="F:DNA binding"/>
    <property type="evidence" value="ECO:0007669"/>
    <property type="project" value="UniProtKB-KW"/>
</dbReference>
<dbReference type="Pfam" id="PF17921">
    <property type="entry name" value="Integrase_H2C2"/>
    <property type="match status" value="1"/>
</dbReference>
<dbReference type="InterPro" id="IPR056924">
    <property type="entry name" value="SH3_Tf2-1"/>
</dbReference>
<dbReference type="Proteomes" id="UP000460718">
    <property type="component" value="Unassembled WGS sequence"/>
</dbReference>
<reference evidence="13 14" key="1">
    <citation type="submission" date="2018-09" db="EMBL/GenBank/DDBJ databases">
        <title>Genomic investigation of the strawberry pathogen Phytophthora fragariae indicates pathogenicity is determined by transcriptional variation in three key races.</title>
        <authorList>
            <person name="Adams T.M."/>
            <person name="Armitage A.D."/>
            <person name="Sobczyk M.K."/>
            <person name="Bates H.J."/>
            <person name="Dunwell J.M."/>
            <person name="Nellist C.F."/>
            <person name="Harrison R.J."/>
        </authorList>
    </citation>
    <scope>NUCLEOTIDE SEQUENCE [LARGE SCALE GENOMIC DNA]</scope>
    <source>
        <strain evidence="13 14">SCRP245</strain>
    </source>
</reference>
<gene>
    <name evidence="13" type="ORF">PF011_g28626</name>
</gene>
<keyword evidence="5" id="KW-0460">Magnesium</keyword>
<keyword evidence="8" id="KW-0239">DNA-directed DNA polymerase</keyword>
<dbReference type="GO" id="GO:0006310">
    <property type="term" value="P:DNA recombination"/>
    <property type="evidence" value="ECO:0007669"/>
    <property type="project" value="UniProtKB-KW"/>
</dbReference>
<feature type="domain" description="Integrase catalytic" evidence="12">
    <location>
        <begin position="216"/>
        <end position="375"/>
    </location>
</feature>
<evidence type="ECO:0000256" key="6">
    <source>
        <dbReference type="ARBA" id="ARBA00022908"/>
    </source>
</evidence>
<dbReference type="GO" id="GO:0046872">
    <property type="term" value="F:metal ion binding"/>
    <property type="evidence" value="ECO:0007669"/>
    <property type="project" value="UniProtKB-KW"/>
</dbReference>
<evidence type="ECO:0000313" key="13">
    <source>
        <dbReference type="EMBL" id="KAE8964545.1"/>
    </source>
</evidence>
<dbReference type="GO" id="GO:0015074">
    <property type="term" value="P:DNA integration"/>
    <property type="evidence" value="ECO:0007669"/>
    <property type="project" value="UniProtKB-KW"/>
</dbReference>
<dbReference type="GO" id="GO:0003964">
    <property type="term" value="F:RNA-directed DNA polymerase activity"/>
    <property type="evidence" value="ECO:0007669"/>
    <property type="project" value="UniProtKB-KW"/>
</dbReference>
<evidence type="ECO:0000313" key="14">
    <source>
        <dbReference type="Proteomes" id="UP000460718"/>
    </source>
</evidence>
<dbReference type="InterPro" id="IPR012337">
    <property type="entry name" value="RNaseH-like_sf"/>
</dbReference>
<feature type="compositionally biased region" description="Basic and acidic residues" evidence="11">
    <location>
        <begin position="613"/>
        <end position="624"/>
    </location>
</feature>
<dbReference type="AlphaFoldDB" id="A0A6A3H668"/>
<dbReference type="Pfam" id="PF24626">
    <property type="entry name" value="SH3_Tf2-1"/>
    <property type="match status" value="1"/>
</dbReference>
<evidence type="ECO:0000259" key="12">
    <source>
        <dbReference type="PROSITE" id="PS50994"/>
    </source>
</evidence>
<sequence length="637" mass="72019">MRDLLNPEDTVEDMLPTSVGEPAGADNGLGLGGERADGHVDDECPDQPNEVASGAPTGGTPLTLVDRLGLDFDQFVQAQQEVPWVKALVGFLLDGALPLDPFLRATVVKMGSRYVVRNGLLMRKVHLPARVGPARSLTVPVVPLPYIETVLHYCHADVLSSHLGLTKTLEKVRRHAFWPDWRKDVSEYVRECARCGSGKGSRPWQAGQMQRMPVADLSGPFSMLVVNAVGPLPETERGNKYILVFVDYFTRWAEAFAVLRLDSVTFAEVMVNGVVARHGVPSRLLSDNGRNFTSEIAKSFYQTLGIKKLYGSAYHPQTQGLVERFNDTLMGMLKMHVSEAQTDWDLYLPRVLFAYRTAYHEALGDSPFFSLYGRDPVLLLDVAFLNLGKKWKSNEVAAYRRELYRTLRDSRHLVERQLLKAQDRHERRLSDRVEVQYEVGAPVWVYQLFRKKRGESRTKKLAFAWHGPYRVVGKVNENAYRIDIPTHPDKTVTVNVNRLKKFRGRWTRPFMDEVPEGIEEDGEGIEDGPLEEADLPASSFTERVTIGRGDTALTGVTSPLLEIVAKRVVNRAVEYLVLTANYESHWVPRADVMPEYGDLVTSFEQAERKKRRLPELRRSSRLEEANDEVEDEDLLMT</sequence>
<dbReference type="GO" id="GO:0004190">
    <property type="term" value="F:aspartic-type endopeptidase activity"/>
    <property type="evidence" value="ECO:0007669"/>
    <property type="project" value="UniProtKB-KW"/>
</dbReference>
<feature type="region of interest" description="Disordered" evidence="11">
    <location>
        <begin position="1"/>
        <end position="58"/>
    </location>
</feature>
<feature type="compositionally biased region" description="Acidic residues" evidence="11">
    <location>
        <begin position="625"/>
        <end position="637"/>
    </location>
</feature>
<dbReference type="SUPFAM" id="SSF53098">
    <property type="entry name" value="Ribonuclease H-like"/>
    <property type="match status" value="1"/>
</dbReference>
<dbReference type="GO" id="GO:0003887">
    <property type="term" value="F:DNA-directed DNA polymerase activity"/>
    <property type="evidence" value="ECO:0007669"/>
    <property type="project" value="UniProtKB-KW"/>
</dbReference>
<organism evidence="13 14">
    <name type="scientific">Phytophthora fragariae</name>
    <dbReference type="NCBI Taxonomy" id="53985"/>
    <lineage>
        <taxon>Eukaryota</taxon>
        <taxon>Sar</taxon>
        <taxon>Stramenopiles</taxon>
        <taxon>Oomycota</taxon>
        <taxon>Peronosporomycetes</taxon>
        <taxon>Peronosporales</taxon>
        <taxon>Peronosporaceae</taxon>
        <taxon>Phytophthora</taxon>
    </lineage>
</organism>
<name>A0A6A3H668_9STRA</name>
<evidence type="ECO:0000256" key="3">
    <source>
        <dbReference type="ARBA" id="ARBA00022750"/>
    </source>
</evidence>
<dbReference type="InterPro" id="IPR050951">
    <property type="entry name" value="Retrovirus_Pol_polyprotein"/>
</dbReference>
<keyword evidence="4" id="KW-0378">Hydrolase</keyword>
<keyword evidence="8" id="KW-0808">Transferase</keyword>
<keyword evidence="9" id="KW-0238">DNA-binding</keyword>
<feature type="region of interest" description="Disordered" evidence="11">
    <location>
        <begin position="612"/>
        <end position="637"/>
    </location>
</feature>
<evidence type="ECO:0000256" key="1">
    <source>
        <dbReference type="ARBA" id="ARBA00022670"/>
    </source>
</evidence>
<dbReference type="Gene3D" id="3.30.420.10">
    <property type="entry name" value="Ribonuclease H-like superfamily/Ribonuclease H"/>
    <property type="match status" value="1"/>
</dbReference>
<dbReference type="PANTHER" id="PTHR37984:SF5">
    <property type="entry name" value="PROTEIN NYNRIN-LIKE"/>
    <property type="match status" value="1"/>
</dbReference>
<evidence type="ECO:0000256" key="9">
    <source>
        <dbReference type="ARBA" id="ARBA00023125"/>
    </source>
</evidence>
<keyword evidence="7" id="KW-0695">RNA-directed DNA polymerase</keyword>
<accession>A0A6A3H668</accession>
<dbReference type="FunFam" id="1.10.340.70:FF:000001">
    <property type="entry name" value="Retrovirus-related Pol polyprotein from transposon gypsy-like Protein"/>
    <property type="match status" value="1"/>
</dbReference>
<evidence type="ECO:0000256" key="7">
    <source>
        <dbReference type="ARBA" id="ARBA00022918"/>
    </source>
</evidence>
<keyword evidence="6" id="KW-0229">DNA integration</keyword>
<evidence type="ECO:0000256" key="10">
    <source>
        <dbReference type="ARBA" id="ARBA00023172"/>
    </source>
</evidence>
<dbReference type="InterPro" id="IPR041588">
    <property type="entry name" value="Integrase_H2C2"/>
</dbReference>
<evidence type="ECO:0000256" key="11">
    <source>
        <dbReference type="SAM" id="MobiDB-lite"/>
    </source>
</evidence>
<keyword evidence="10" id="KW-0233">DNA recombination</keyword>
<comment type="caution">
    <text evidence="13">The sequence shown here is derived from an EMBL/GenBank/DDBJ whole genome shotgun (WGS) entry which is preliminary data.</text>
</comment>
<dbReference type="InterPro" id="IPR001584">
    <property type="entry name" value="Integrase_cat-core"/>
</dbReference>
<dbReference type="FunFam" id="3.30.420.10:FF:000032">
    <property type="entry name" value="Retrovirus-related Pol polyprotein from transposon 297-like Protein"/>
    <property type="match status" value="1"/>
</dbReference>
<keyword evidence="2" id="KW-0479">Metal-binding</keyword>